<evidence type="ECO:0000256" key="4">
    <source>
        <dbReference type="ARBA" id="ARBA00022777"/>
    </source>
</evidence>
<keyword evidence="6" id="KW-0119">Carbohydrate metabolism</keyword>
<feature type="domain" description="Four-carbon acid sugar kinase nucleotide binding" evidence="14">
    <location>
        <begin position="250"/>
        <end position="407"/>
    </location>
</feature>
<reference evidence="15 16" key="1">
    <citation type="submission" date="2018-10" db="EMBL/GenBank/DDBJ databases">
        <title>Genomic Encyclopedia of Type Strains, Phase IV (KMG-IV): sequencing the most valuable type-strain genomes for metagenomic binning, comparative biology and taxonomic classification.</title>
        <authorList>
            <person name="Goeker M."/>
        </authorList>
    </citation>
    <scope>NUCLEOTIDE SEQUENCE [LARGE SCALE GENOMIC DNA]</scope>
    <source>
        <strain evidence="15 16">DSM 23229</strain>
    </source>
</reference>
<evidence type="ECO:0000256" key="3">
    <source>
        <dbReference type="ARBA" id="ARBA00022741"/>
    </source>
</evidence>
<evidence type="ECO:0000256" key="12">
    <source>
        <dbReference type="ARBA" id="ARBA00041377"/>
    </source>
</evidence>
<dbReference type="AlphaFoldDB" id="A0A420X128"/>
<dbReference type="NCBIfam" id="NF043035">
    <property type="entry name" value="OxoTetrKin"/>
    <property type="match status" value="1"/>
</dbReference>
<evidence type="ECO:0000313" key="15">
    <source>
        <dbReference type="EMBL" id="RKR07409.1"/>
    </source>
</evidence>
<keyword evidence="16" id="KW-1185">Reference proteome</keyword>
<keyword evidence="4" id="KW-0418">Kinase</keyword>
<dbReference type="Pfam" id="PF07005">
    <property type="entry name" value="SBD_N"/>
    <property type="match status" value="1"/>
</dbReference>
<keyword evidence="2" id="KW-0808">Transferase</keyword>
<protein>
    <recommendedName>
        <fullName evidence="11">3-oxo-tetronate kinase</fullName>
        <ecNumber evidence="10">2.7.1.217</ecNumber>
    </recommendedName>
    <alternativeName>
        <fullName evidence="12">3-dehydrotetronate 4-kinase</fullName>
    </alternativeName>
</protein>
<evidence type="ECO:0000259" key="14">
    <source>
        <dbReference type="Pfam" id="PF17042"/>
    </source>
</evidence>
<comment type="catalytic activity">
    <reaction evidence="7">
        <text>3-dehydro-L-erythronate + ATP = 3-dehydro-4-O-phospho-L-erythronate + ADP + H(+)</text>
        <dbReference type="Rhea" id="RHEA:52552"/>
        <dbReference type="ChEBI" id="CHEBI:15378"/>
        <dbReference type="ChEBI" id="CHEBI:30616"/>
        <dbReference type="ChEBI" id="CHEBI:136592"/>
        <dbReference type="ChEBI" id="CHEBI:136670"/>
        <dbReference type="ChEBI" id="CHEBI:456216"/>
        <dbReference type="EC" id="2.7.1.217"/>
    </reaction>
</comment>
<proteinExistence type="inferred from homology"/>
<evidence type="ECO:0000256" key="11">
    <source>
        <dbReference type="ARBA" id="ARBA00039461"/>
    </source>
</evidence>
<keyword evidence="5" id="KW-0067">ATP-binding</keyword>
<dbReference type="GO" id="GO:0005524">
    <property type="term" value="F:ATP binding"/>
    <property type="evidence" value="ECO:0007669"/>
    <property type="project" value="UniProtKB-KW"/>
</dbReference>
<dbReference type="GO" id="GO:0016301">
    <property type="term" value="F:kinase activity"/>
    <property type="evidence" value="ECO:0007669"/>
    <property type="project" value="UniProtKB-KW"/>
</dbReference>
<organism evidence="15 16">
    <name type="scientific">Kushneria sinocarnis</name>
    <dbReference type="NCBI Taxonomy" id="595502"/>
    <lineage>
        <taxon>Bacteria</taxon>
        <taxon>Pseudomonadati</taxon>
        <taxon>Pseudomonadota</taxon>
        <taxon>Gammaproteobacteria</taxon>
        <taxon>Oceanospirillales</taxon>
        <taxon>Halomonadaceae</taxon>
        <taxon>Kushneria</taxon>
    </lineage>
</organism>
<dbReference type="OrthoDB" id="191465at2"/>
<evidence type="ECO:0000256" key="1">
    <source>
        <dbReference type="ARBA" id="ARBA00005715"/>
    </source>
</evidence>
<evidence type="ECO:0000256" key="9">
    <source>
        <dbReference type="ARBA" id="ARBA00037335"/>
    </source>
</evidence>
<dbReference type="InterPro" id="IPR042213">
    <property type="entry name" value="NBD_C_sf"/>
</dbReference>
<dbReference type="EC" id="2.7.1.217" evidence="10"/>
<dbReference type="InterPro" id="IPR037051">
    <property type="entry name" value="4-carb_acid_sugar_kinase_N_sf"/>
</dbReference>
<evidence type="ECO:0000256" key="5">
    <source>
        <dbReference type="ARBA" id="ARBA00022840"/>
    </source>
</evidence>
<comment type="similarity">
    <text evidence="1">Belongs to the four-carbon acid sugar kinase family.</text>
</comment>
<dbReference type="RefSeq" id="WP_121170442.1">
    <property type="nucleotide sequence ID" value="NZ_RBIN01000001.1"/>
</dbReference>
<gene>
    <name evidence="15" type="ORF">C7446_0221</name>
</gene>
<evidence type="ECO:0000256" key="6">
    <source>
        <dbReference type="ARBA" id="ARBA00023277"/>
    </source>
</evidence>
<evidence type="ECO:0000256" key="7">
    <source>
        <dbReference type="ARBA" id="ARBA00035898"/>
    </source>
</evidence>
<feature type="domain" description="Four-carbon acid sugar kinase N-terminal" evidence="13">
    <location>
        <begin position="4"/>
        <end position="227"/>
    </location>
</feature>
<dbReference type="EMBL" id="RBIN01000001">
    <property type="protein sequence ID" value="RKR07409.1"/>
    <property type="molecule type" value="Genomic_DNA"/>
</dbReference>
<dbReference type="Gene3D" id="3.40.50.10840">
    <property type="entry name" value="Putative sugar-binding, N-terminal domain"/>
    <property type="match status" value="1"/>
</dbReference>
<evidence type="ECO:0000256" key="8">
    <source>
        <dbReference type="ARBA" id="ARBA00036346"/>
    </source>
</evidence>
<evidence type="ECO:0000313" key="16">
    <source>
        <dbReference type="Proteomes" id="UP000281975"/>
    </source>
</evidence>
<dbReference type="InterPro" id="IPR031475">
    <property type="entry name" value="NBD_C"/>
</dbReference>
<comment type="catalytic activity">
    <reaction evidence="8">
        <text>3-dehydro-D-erythronate + ATP = 3-dehydro-4-O-phospho-D-erythronate + ADP + H(+)</text>
        <dbReference type="Rhea" id="RHEA:52556"/>
        <dbReference type="ChEBI" id="CHEBI:15378"/>
        <dbReference type="ChEBI" id="CHEBI:30616"/>
        <dbReference type="ChEBI" id="CHEBI:57958"/>
        <dbReference type="ChEBI" id="CHEBI:136593"/>
        <dbReference type="ChEBI" id="CHEBI:456216"/>
        <dbReference type="EC" id="2.7.1.217"/>
    </reaction>
</comment>
<accession>A0A420X128</accession>
<comment type="caution">
    <text evidence="15">The sequence shown here is derived from an EMBL/GenBank/DDBJ whole genome shotgun (WGS) entry which is preliminary data.</text>
</comment>
<dbReference type="Gene3D" id="3.40.980.20">
    <property type="entry name" value="Four-carbon acid sugar kinase, nucleotide binding domain"/>
    <property type="match status" value="1"/>
</dbReference>
<dbReference type="InterPro" id="IPR010737">
    <property type="entry name" value="4-carb_acid_sugar_kinase_N"/>
</dbReference>
<dbReference type="Pfam" id="PF17042">
    <property type="entry name" value="NBD_C"/>
    <property type="match status" value="1"/>
</dbReference>
<evidence type="ECO:0000256" key="2">
    <source>
        <dbReference type="ARBA" id="ARBA00022679"/>
    </source>
</evidence>
<dbReference type="InterPro" id="IPR050007">
    <property type="entry name" value="OtnK"/>
</dbReference>
<dbReference type="Proteomes" id="UP000281975">
    <property type="component" value="Unassembled WGS sequence"/>
</dbReference>
<evidence type="ECO:0000256" key="10">
    <source>
        <dbReference type="ARBA" id="ARBA00039095"/>
    </source>
</evidence>
<name>A0A420X128_9GAMM</name>
<evidence type="ECO:0000259" key="13">
    <source>
        <dbReference type="Pfam" id="PF07005"/>
    </source>
</evidence>
<keyword evidence="3" id="KW-0547">Nucleotide-binding</keyword>
<comment type="function">
    <text evidence="9">Catalyzes the ATP-dependent phosphorylation of 3-oxo-tetronate to 3-oxo-tetronate 4-phosphate.</text>
</comment>
<sequence length="416" mass="44241">MALIGCIADDFTGGTDLANNLVRSGFRTVQTIGVPTTAPEDVDAIVVALKSRSIPAADAVRQSLDALSWLQRQGCERFYFKYCSTFDSTPQGNIGPVAEALMAALGCDTTLFCPAFPATGRTVYQGHLFVGGSLLNESGMEHHPLNPMTDANLVRWLEAQTEQRVGLLSAEVIERGEAAARDRLEELQAQGHRLLVTDTLRNAHLTTIALASRDMPLVTGGSGLALGLGALYSSPSGRAAALPAPEGGALILAGSASQRTREQIEHARARMPTRALDPLELHHDFDATLAAIEQWALPQLGAPLLIHSDTRAEVVREAQQQLGVEAAGALVERALAELARRLIVRNIGRLIVAGGETAGAIVGALGIESLRIGPEIDPGVPWTWTDSSHGPLHLALKSGNFGAPDMFTRAWEVIDE</sequence>
<dbReference type="SUPFAM" id="SSF142764">
    <property type="entry name" value="YgbK-like"/>
    <property type="match status" value="1"/>
</dbReference>